<dbReference type="AlphaFoldDB" id="A0A4R3ND38"/>
<comment type="caution">
    <text evidence="2">The sequence shown here is derived from an EMBL/GenBank/DDBJ whole genome shotgun (WGS) entry which is preliminary data.</text>
</comment>
<feature type="transmembrane region" description="Helical" evidence="1">
    <location>
        <begin position="6"/>
        <end position="27"/>
    </location>
</feature>
<dbReference type="RefSeq" id="WP_132370207.1">
    <property type="nucleotide sequence ID" value="NZ_SMAN01000001.1"/>
</dbReference>
<keyword evidence="1" id="KW-0472">Membrane</keyword>
<name>A0A4R3ND38_9BACI</name>
<proteinExistence type="predicted"/>
<dbReference type="Proteomes" id="UP000294650">
    <property type="component" value="Unassembled WGS sequence"/>
</dbReference>
<reference evidence="2 3" key="1">
    <citation type="submission" date="2019-03" db="EMBL/GenBank/DDBJ databases">
        <title>Genomic Encyclopedia of Type Strains, Phase IV (KMG-IV): sequencing the most valuable type-strain genomes for metagenomic binning, comparative biology and taxonomic classification.</title>
        <authorList>
            <person name="Goeker M."/>
        </authorList>
    </citation>
    <scope>NUCLEOTIDE SEQUENCE [LARGE SCALE GENOMIC DNA]</scope>
    <source>
        <strain evidence="2 3">DSM 25894</strain>
    </source>
</reference>
<feature type="transmembrane region" description="Helical" evidence="1">
    <location>
        <begin position="70"/>
        <end position="90"/>
    </location>
</feature>
<accession>A0A4R3ND38</accession>
<evidence type="ECO:0000313" key="2">
    <source>
        <dbReference type="EMBL" id="TCT26836.1"/>
    </source>
</evidence>
<dbReference type="OrthoDB" id="2691979at2"/>
<dbReference type="EMBL" id="SMAN01000001">
    <property type="protein sequence ID" value="TCT26836.1"/>
    <property type="molecule type" value="Genomic_DNA"/>
</dbReference>
<evidence type="ECO:0000313" key="3">
    <source>
        <dbReference type="Proteomes" id="UP000294650"/>
    </source>
</evidence>
<keyword evidence="3" id="KW-1185">Reference proteome</keyword>
<keyword evidence="1" id="KW-0812">Transmembrane</keyword>
<feature type="transmembrane region" description="Helical" evidence="1">
    <location>
        <begin position="39"/>
        <end position="58"/>
    </location>
</feature>
<gene>
    <name evidence="2" type="ORF">EDD68_101189</name>
</gene>
<organism evidence="2 3">
    <name type="scientific">Melghiribacillus thermohalophilus</name>
    <dbReference type="NCBI Taxonomy" id="1324956"/>
    <lineage>
        <taxon>Bacteria</taxon>
        <taxon>Bacillati</taxon>
        <taxon>Bacillota</taxon>
        <taxon>Bacilli</taxon>
        <taxon>Bacillales</taxon>
        <taxon>Bacillaceae</taxon>
        <taxon>Melghiribacillus</taxon>
    </lineage>
</organism>
<evidence type="ECO:0000256" key="1">
    <source>
        <dbReference type="SAM" id="Phobius"/>
    </source>
</evidence>
<keyword evidence="1" id="KW-1133">Transmembrane helix</keyword>
<protein>
    <submittedName>
        <fullName evidence="2">Uncharacterized protein</fullName>
    </submittedName>
</protein>
<sequence length="92" mass="10955">MQVSKWAWIAIGNTALGIFTCYLYIYLWVVLEMEQGESILSWKAALSLIVGIIVFFIWNYFMLRKEVKKYWYHSIGFYFGTLLIFILFFISS</sequence>